<dbReference type="Pfam" id="PF00535">
    <property type="entry name" value="Glycos_transf_2"/>
    <property type="match status" value="2"/>
</dbReference>
<dbReference type="CDD" id="cd04184">
    <property type="entry name" value="GT2_RfbC_Mx_like"/>
    <property type="match status" value="1"/>
</dbReference>
<gene>
    <name evidence="2" type="ORF">AOPFMNJM_2844</name>
</gene>
<evidence type="ECO:0000313" key="3">
    <source>
        <dbReference type="Proteomes" id="UP001055102"/>
    </source>
</evidence>
<feature type="domain" description="Glycosyltransferase 2-like" evidence="1">
    <location>
        <begin position="64"/>
        <end position="188"/>
    </location>
</feature>
<feature type="domain" description="Glycosyltransferase 2-like" evidence="1">
    <location>
        <begin position="318"/>
        <end position="440"/>
    </location>
</feature>
<organism evidence="2 3">
    <name type="scientific">Methylobacterium jeotgali</name>
    <dbReference type="NCBI Taxonomy" id="381630"/>
    <lineage>
        <taxon>Bacteria</taxon>
        <taxon>Pseudomonadati</taxon>
        <taxon>Pseudomonadota</taxon>
        <taxon>Alphaproteobacteria</taxon>
        <taxon>Hyphomicrobiales</taxon>
        <taxon>Methylobacteriaceae</taxon>
        <taxon>Methylobacterium</taxon>
    </lineage>
</organism>
<dbReference type="PANTHER" id="PTHR43179:SF7">
    <property type="entry name" value="RHAMNOSYLTRANSFERASE WBBL"/>
    <property type="match status" value="1"/>
</dbReference>
<name>A0ABQ4SWD5_9HYPH</name>
<dbReference type="InterPro" id="IPR029044">
    <property type="entry name" value="Nucleotide-diphossugar_trans"/>
</dbReference>
<dbReference type="InterPro" id="IPR001173">
    <property type="entry name" value="Glyco_trans_2-like"/>
</dbReference>
<sequence>MRLIPRALSRRLSRALRPPFRGLSHGHEGYRFERKARAYCYLPPRPPADLAGALAALGERPRFSVLTPVWNVEGRFLEAAVASVVAQWYPDWELILVDDASTRADTKAALDRIDHPNIRILRAPENRGIAATTNAALAEATGDTIVFLDHDDLLTPDCLYELARTIARTGADFVYSDEDKIDGEGRYASPFFKPDWSPDALMSIMYTCHVTAMRRSLVEAVGGLRSGYDGAQDYDLALRITERTDRIAHVPRVLYHWRILPESLASGAEAKPYAHDAVRRLKEDALVRRGTPGTVEPVAGLPGQFRVNYAPQGELLVSIVVPSRNNGRLLTACLDAVQTRSTWSQVEFLILDNGSDAPETLSALDALGRRANVRVLPDPRPFNYSALNNRGAAYATGEILLFLNDDTEPQTPDWLERMIGYAQQPHVGAVGARLHFPDGSIQHCGVVNLLDGPGHAFYRKPGTRPADFGRDTLEYDWLAVTGACLMIERKKFERVGGFDESLPVAYNDVELCLRLHGAGLYNVVCQAAVVTHHESASRGSDDADPGKQARLLADRRRLWDLHPGFLAHDPFHNPNLEPNSGLFRPMRP</sequence>
<dbReference type="CDD" id="cd04186">
    <property type="entry name" value="GT_2_like_c"/>
    <property type="match status" value="1"/>
</dbReference>
<dbReference type="Gene3D" id="3.90.550.10">
    <property type="entry name" value="Spore Coat Polysaccharide Biosynthesis Protein SpsA, Chain A"/>
    <property type="match status" value="2"/>
</dbReference>
<dbReference type="Proteomes" id="UP001055102">
    <property type="component" value="Unassembled WGS sequence"/>
</dbReference>
<reference evidence="2" key="2">
    <citation type="submission" date="2021-08" db="EMBL/GenBank/DDBJ databases">
        <authorList>
            <person name="Tani A."/>
            <person name="Ola A."/>
            <person name="Ogura Y."/>
            <person name="Katsura K."/>
            <person name="Hayashi T."/>
        </authorList>
    </citation>
    <scope>NUCLEOTIDE SEQUENCE</scope>
    <source>
        <strain evidence="2">LMG 23639</strain>
    </source>
</reference>
<evidence type="ECO:0000259" key="1">
    <source>
        <dbReference type="Pfam" id="PF00535"/>
    </source>
</evidence>
<dbReference type="EMBL" id="BPQR01000046">
    <property type="protein sequence ID" value="GJE07515.1"/>
    <property type="molecule type" value="Genomic_DNA"/>
</dbReference>
<comment type="caution">
    <text evidence="2">The sequence shown here is derived from an EMBL/GenBank/DDBJ whole genome shotgun (WGS) entry which is preliminary data.</text>
</comment>
<proteinExistence type="predicted"/>
<protein>
    <recommendedName>
        <fullName evidence="1">Glycosyltransferase 2-like domain-containing protein</fullName>
    </recommendedName>
</protein>
<keyword evidence="3" id="KW-1185">Reference proteome</keyword>
<accession>A0ABQ4SWD5</accession>
<evidence type="ECO:0000313" key="2">
    <source>
        <dbReference type="EMBL" id="GJE07515.1"/>
    </source>
</evidence>
<dbReference type="RefSeq" id="WP_238276719.1">
    <property type="nucleotide sequence ID" value="NZ_BPQR01000046.1"/>
</dbReference>
<dbReference type="PANTHER" id="PTHR43179">
    <property type="entry name" value="RHAMNOSYLTRANSFERASE WBBL"/>
    <property type="match status" value="1"/>
</dbReference>
<reference evidence="2" key="1">
    <citation type="journal article" date="2021" name="Front. Microbiol.">
        <title>Comprehensive Comparative Genomics and Phenotyping of Methylobacterium Species.</title>
        <authorList>
            <person name="Alessa O."/>
            <person name="Ogura Y."/>
            <person name="Fujitani Y."/>
            <person name="Takami H."/>
            <person name="Hayashi T."/>
            <person name="Sahin N."/>
            <person name="Tani A."/>
        </authorList>
    </citation>
    <scope>NUCLEOTIDE SEQUENCE</scope>
    <source>
        <strain evidence="2">LMG 23639</strain>
    </source>
</reference>
<dbReference type="SUPFAM" id="SSF53448">
    <property type="entry name" value="Nucleotide-diphospho-sugar transferases"/>
    <property type="match status" value="2"/>
</dbReference>